<dbReference type="PANTHER" id="PTHR24300">
    <property type="entry name" value="CYTOCHROME P450 508A4-RELATED"/>
    <property type="match status" value="1"/>
</dbReference>
<dbReference type="Proteomes" id="UP000015101">
    <property type="component" value="Unassembled WGS sequence"/>
</dbReference>
<dbReference type="PROSITE" id="PS00086">
    <property type="entry name" value="CYTOCHROME_P450"/>
    <property type="match status" value="1"/>
</dbReference>
<evidence type="ECO:0000256" key="5">
    <source>
        <dbReference type="RuleBase" id="RU000461"/>
    </source>
</evidence>
<dbReference type="InterPro" id="IPR002401">
    <property type="entry name" value="Cyt_P450_E_grp-I"/>
</dbReference>
<dbReference type="GO" id="GO:0005737">
    <property type="term" value="C:cytoplasm"/>
    <property type="evidence" value="ECO:0000318"/>
    <property type="project" value="GO_Central"/>
</dbReference>
<keyword evidence="6" id="KW-0472">Membrane</keyword>
<evidence type="ECO:0000256" key="1">
    <source>
        <dbReference type="ARBA" id="ARBA00010617"/>
    </source>
</evidence>
<dbReference type="EMBL" id="AMQM01002765">
    <property type="status" value="NOT_ANNOTATED_CDS"/>
    <property type="molecule type" value="Genomic_DNA"/>
</dbReference>
<dbReference type="PRINTS" id="PR00385">
    <property type="entry name" value="P450"/>
</dbReference>
<dbReference type="PRINTS" id="PR00463">
    <property type="entry name" value="EP450I"/>
</dbReference>
<dbReference type="GO" id="GO:0006805">
    <property type="term" value="P:xenobiotic metabolic process"/>
    <property type="evidence" value="ECO:0000318"/>
    <property type="project" value="GO_Central"/>
</dbReference>
<keyword evidence="5" id="KW-0503">Monooxygenase</keyword>
<dbReference type="GO" id="GO:0008395">
    <property type="term" value="F:steroid hydroxylase activity"/>
    <property type="evidence" value="ECO:0000318"/>
    <property type="project" value="GO_Central"/>
</dbReference>
<dbReference type="AlphaFoldDB" id="T1EER0"/>
<evidence type="ECO:0000256" key="4">
    <source>
        <dbReference type="PIRSR" id="PIRSR602401-1"/>
    </source>
</evidence>
<keyword evidence="6" id="KW-0812">Transmembrane</keyword>
<keyword evidence="9" id="KW-1185">Reference proteome</keyword>
<dbReference type="GO" id="GO:0006082">
    <property type="term" value="P:organic acid metabolic process"/>
    <property type="evidence" value="ECO:0000318"/>
    <property type="project" value="GO_Central"/>
</dbReference>
<name>T1EER0_HELRO</name>
<keyword evidence="5" id="KW-0560">Oxidoreductase</keyword>
<feature type="binding site" description="axial binding residue" evidence="4">
    <location>
        <position position="556"/>
    </location>
    <ligand>
        <name>heme</name>
        <dbReference type="ChEBI" id="CHEBI:30413"/>
    </ligand>
    <ligandPart>
        <name>Fe</name>
        <dbReference type="ChEBI" id="CHEBI:18248"/>
    </ligandPart>
</feature>
<dbReference type="EMBL" id="KB095858">
    <property type="protein sequence ID" value="ESO10863.1"/>
    <property type="molecule type" value="Genomic_DNA"/>
</dbReference>
<organism evidence="8 9">
    <name type="scientific">Helobdella robusta</name>
    <name type="common">Californian leech</name>
    <dbReference type="NCBI Taxonomy" id="6412"/>
    <lineage>
        <taxon>Eukaryota</taxon>
        <taxon>Metazoa</taxon>
        <taxon>Spiralia</taxon>
        <taxon>Lophotrochozoa</taxon>
        <taxon>Annelida</taxon>
        <taxon>Clitellata</taxon>
        <taxon>Hirudinea</taxon>
        <taxon>Rhynchobdellida</taxon>
        <taxon>Glossiphoniidae</taxon>
        <taxon>Helobdella</taxon>
    </lineage>
</organism>
<evidence type="ECO:0008006" key="10">
    <source>
        <dbReference type="Google" id="ProtNLM"/>
    </source>
</evidence>
<dbReference type="eggNOG" id="KOG0156">
    <property type="taxonomic scope" value="Eukaryota"/>
</dbReference>
<comment type="similarity">
    <text evidence="1 5">Belongs to the cytochrome P450 family.</text>
</comment>
<keyword evidence="6" id="KW-1133">Transmembrane helix</keyword>
<evidence type="ECO:0000313" key="9">
    <source>
        <dbReference type="Proteomes" id="UP000015101"/>
    </source>
</evidence>
<feature type="transmembrane region" description="Helical" evidence="6">
    <location>
        <begin position="20"/>
        <end position="36"/>
    </location>
</feature>
<evidence type="ECO:0000313" key="8">
    <source>
        <dbReference type="EnsemblMetazoa" id="HelroP109176"/>
    </source>
</evidence>
<dbReference type="STRING" id="6412.T1EER0"/>
<dbReference type="GO" id="GO:0005506">
    <property type="term" value="F:iron ion binding"/>
    <property type="evidence" value="ECO:0007669"/>
    <property type="project" value="InterPro"/>
</dbReference>
<gene>
    <name evidence="8" type="primary">20195062</name>
    <name evidence="7" type="ORF">HELRODRAFT_109176</name>
</gene>
<dbReference type="InterPro" id="IPR050182">
    <property type="entry name" value="Cytochrome_P450_fam2"/>
</dbReference>
<dbReference type="RefSeq" id="XP_009011132.1">
    <property type="nucleotide sequence ID" value="XM_009012884.1"/>
</dbReference>
<dbReference type="GO" id="GO:0008202">
    <property type="term" value="P:steroid metabolic process"/>
    <property type="evidence" value="ECO:0000318"/>
    <property type="project" value="GO_Central"/>
</dbReference>
<proteinExistence type="inferred from homology"/>
<evidence type="ECO:0000256" key="2">
    <source>
        <dbReference type="ARBA" id="ARBA00022723"/>
    </source>
</evidence>
<dbReference type="PANTHER" id="PTHR24300:SF403">
    <property type="entry name" value="CYTOCHROME P450 306A1"/>
    <property type="match status" value="1"/>
</dbReference>
<dbReference type="InterPro" id="IPR036396">
    <property type="entry name" value="Cyt_P450_sf"/>
</dbReference>
<accession>T1EER0</accession>
<sequence length="611" mass="70619">MTFSLATPSLSSLLSSTTTPSFILLTVTFALSYFLLSKRRKLPAPIIAGDGTTYRHPPCLPTVPIFGSMPFMPAFPTQYKYFTKMREQYGDVFAYYMMGKYQVILNSKEAIHEAFVKRSTDFADRPRAGVTNVLNPRHKGILFRNYDDNFKKYHKLSLGIMKQFGFGNRVMETRIMEEMKYFMENLASFEGCEFNPTPVVTKCSMNIVCGILFGKRFNDDDPDLSDIIANIRTSFNNIGKIFMVNAFPFLRHFSFHKKALQSCVDAQNKIFKMLEQKIVECTVGLEFAEEHIHKESTTSEQQADENNYDIKIESTYYNHHQLQPKDDQGDQPTSSFIRSYIELEGPNYDKEQLLHFMRELFLAGTETTASTLEWTLVLLANHPDVQEKMFKELERVLIEEQHQKEFSTQKSDENSGQIINDVSKLASDSKLNCSKLNTNESLHQSNEKVVNYKSYLPFLEDKKCLPYCDAVFNEILRYKPVAPMTLPHVTMKDSHVMGFFVPKGCTVFGNLHGAHHDPRVWRDPEKFNPERFLNENNEMIVNKEHIVSFSLGKRSCFGEILARQEFFLSLTNLVWRFKIFPPEGQEKVNVDDVMDVTVKPSSFKIRLIERF</sequence>
<dbReference type="InterPro" id="IPR001128">
    <property type="entry name" value="Cyt_P450"/>
</dbReference>
<reference evidence="9" key="1">
    <citation type="submission" date="2012-12" db="EMBL/GenBank/DDBJ databases">
        <authorList>
            <person name="Hellsten U."/>
            <person name="Grimwood J."/>
            <person name="Chapman J.A."/>
            <person name="Shapiro H."/>
            <person name="Aerts A."/>
            <person name="Otillar R.P."/>
            <person name="Terry A.Y."/>
            <person name="Boore J.L."/>
            <person name="Simakov O."/>
            <person name="Marletaz F."/>
            <person name="Cho S.-J."/>
            <person name="Edsinger-Gonzales E."/>
            <person name="Havlak P."/>
            <person name="Kuo D.-H."/>
            <person name="Larsson T."/>
            <person name="Lv J."/>
            <person name="Arendt D."/>
            <person name="Savage R."/>
            <person name="Osoegawa K."/>
            <person name="de Jong P."/>
            <person name="Lindberg D.R."/>
            <person name="Seaver E.C."/>
            <person name="Weisblat D.A."/>
            <person name="Putnam N.H."/>
            <person name="Grigoriev I.V."/>
            <person name="Rokhsar D.S."/>
        </authorList>
    </citation>
    <scope>NUCLEOTIDE SEQUENCE</scope>
</reference>
<keyword evidence="4 5" id="KW-0349">Heme</keyword>
<dbReference type="EnsemblMetazoa" id="HelroT109176">
    <property type="protein sequence ID" value="HelroP109176"/>
    <property type="gene ID" value="HelroG109176"/>
</dbReference>
<dbReference type="Gene3D" id="1.10.630.10">
    <property type="entry name" value="Cytochrome P450"/>
    <property type="match status" value="1"/>
</dbReference>
<keyword evidence="3 4" id="KW-0408">Iron</keyword>
<dbReference type="Pfam" id="PF00067">
    <property type="entry name" value="p450"/>
    <property type="match status" value="2"/>
</dbReference>
<dbReference type="FunCoup" id="T1EER0">
    <property type="interactions" value="122"/>
</dbReference>
<dbReference type="SUPFAM" id="SSF48264">
    <property type="entry name" value="Cytochrome P450"/>
    <property type="match status" value="1"/>
</dbReference>
<dbReference type="GeneID" id="20195062"/>
<evidence type="ECO:0000313" key="7">
    <source>
        <dbReference type="EMBL" id="ESO10863.1"/>
    </source>
</evidence>
<evidence type="ECO:0000256" key="6">
    <source>
        <dbReference type="SAM" id="Phobius"/>
    </source>
</evidence>
<dbReference type="GO" id="GO:0016712">
    <property type="term" value="F:oxidoreductase activity, acting on paired donors, with incorporation or reduction of molecular oxygen, reduced flavin or flavoprotein as one donor, and incorporation of one atom of oxygen"/>
    <property type="evidence" value="ECO:0000318"/>
    <property type="project" value="GO_Central"/>
</dbReference>
<dbReference type="GO" id="GO:0020037">
    <property type="term" value="F:heme binding"/>
    <property type="evidence" value="ECO:0000318"/>
    <property type="project" value="GO_Central"/>
</dbReference>
<dbReference type="InParanoid" id="T1EER0"/>
<dbReference type="KEGG" id="hro:HELRODRAFT_109176"/>
<dbReference type="OrthoDB" id="3934656at2759"/>
<keyword evidence="2 4" id="KW-0479">Metal-binding</keyword>
<comment type="cofactor">
    <cofactor evidence="4">
        <name>heme</name>
        <dbReference type="ChEBI" id="CHEBI:30413"/>
    </cofactor>
</comment>
<dbReference type="CTD" id="20195062"/>
<reference evidence="8" key="3">
    <citation type="submission" date="2015-06" db="UniProtKB">
        <authorList>
            <consortium name="EnsemblMetazoa"/>
        </authorList>
    </citation>
    <scope>IDENTIFICATION</scope>
</reference>
<evidence type="ECO:0000256" key="3">
    <source>
        <dbReference type="ARBA" id="ARBA00023004"/>
    </source>
</evidence>
<protein>
    <recommendedName>
        <fullName evidence="10">Cytochrome P450</fullName>
    </recommendedName>
</protein>
<dbReference type="HOGENOM" id="CLU_001570_22_0_1"/>
<reference evidence="7 9" key="2">
    <citation type="journal article" date="2013" name="Nature">
        <title>Insights into bilaterian evolution from three spiralian genomes.</title>
        <authorList>
            <person name="Simakov O."/>
            <person name="Marletaz F."/>
            <person name="Cho S.J."/>
            <person name="Edsinger-Gonzales E."/>
            <person name="Havlak P."/>
            <person name="Hellsten U."/>
            <person name="Kuo D.H."/>
            <person name="Larsson T."/>
            <person name="Lv J."/>
            <person name="Arendt D."/>
            <person name="Savage R."/>
            <person name="Osoegawa K."/>
            <person name="de Jong P."/>
            <person name="Grimwood J."/>
            <person name="Chapman J.A."/>
            <person name="Shapiro H."/>
            <person name="Aerts A."/>
            <person name="Otillar R.P."/>
            <person name="Terry A.Y."/>
            <person name="Boore J.L."/>
            <person name="Grigoriev I.V."/>
            <person name="Lindberg D.R."/>
            <person name="Seaver E.C."/>
            <person name="Weisblat D.A."/>
            <person name="Putnam N.H."/>
            <person name="Rokhsar D.S."/>
        </authorList>
    </citation>
    <scope>NUCLEOTIDE SEQUENCE</scope>
</reference>
<dbReference type="InterPro" id="IPR017972">
    <property type="entry name" value="Cyt_P450_CS"/>
</dbReference>